<feature type="signal peptide" evidence="1">
    <location>
        <begin position="1"/>
        <end position="39"/>
    </location>
</feature>
<proteinExistence type="predicted"/>
<feature type="chain" id="PRO_5047301430" evidence="1">
    <location>
        <begin position="40"/>
        <end position="351"/>
    </location>
</feature>
<dbReference type="EMBL" id="JBFAUK010000002">
    <property type="protein sequence ID" value="MEV5505355.1"/>
    <property type="molecule type" value="Genomic_DNA"/>
</dbReference>
<name>A0ABV3JR88_STRON</name>
<accession>A0ABV3JR88</accession>
<evidence type="ECO:0000313" key="2">
    <source>
        <dbReference type="EMBL" id="MEV5505355.1"/>
    </source>
</evidence>
<dbReference type="RefSeq" id="WP_164503265.1">
    <property type="nucleotide sequence ID" value="NZ_JBFAUK010000002.1"/>
</dbReference>
<comment type="caution">
    <text evidence="2">The sequence shown here is derived from an EMBL/GenBank/DDBJ whole genome shotgun (WGS) entry which is preliminary data.</text>
</comment>
<evidence type="ECO:0000256" key="1">
    <source>
        <dbReference type="SAM" id="SignalP"/>
    </source>
</evidence>
<dbReference type="Proteomes" id="UP001552594">
    <property type="component" value="Unassembled WGS sequence"/>
</dbReference>
<organism evidence="2 3">
    <name type="scientific">Streptomyces orinoci</name>
    <name type="common">Streptoverticillium orinoci</name>
    <dbReference type="NCBI Taxonomy" id="67339"/>
    <lineage>
        <taxon>Bacteria</taxon>
        <taxon>Bacillati</taxon>
        <taxon>Actinomycetota</taxon>
        <taxon>Actinomycetes</taxon>
        <taxon>Kitasatosporales</taxon>
        <taxon>Streptomycetaceae</taxon>
        <taxon>Streptomyces</taxon>
    </lineage>
</organism>
<gene>
    <name evidence="2" type="ORF">AB0L16_02620</name>
</gene>
<keyword evidence="3" id="KW-1185">Reference proteome</keyword>
<evidence type="ECO:0000313" key="3">
    <source>
        <dbReference type="Proteomes" id="UP001552594"/>
    </source>
</evidence>
<protein>
    <submittedName>
        <fullName evidence="2">Uncharacterized protein</fullName>
    </submittedName>
</protein>
<reference evidence="2 3" key="1">
    <citation type="submission" date="2024-06" db="EMBL/GenBank/DDBJ databases">
        <title>The Natural Products Discovery Center: Release of the First 8490 Sequenced Strains for Exploring Actinobacteria Biosynthetic Diversity.</title>
        <authorList>
            <person name="Kalkreuter E."/>
            <person name="Kautsar S.A."/>
            <person name="Yang D."/>
            <person name="Bader C.D."/>
            <person name="Teijaro C.N."/>
            <person name="Fluegel L."/>
            <person name="Davis C.M."/>
            <person name="Simpson J.R."/>
            <person name="Lauterbach L."/>
            <person name="Steele A.D."/>
            <person name="Gui C."/>
            <person name="Meng S."/>
            <person name="Li G."/>
            <person name="Viehrig K."/>
            <person name="Ye F."/>
            <person name="Su P."/>
            <person name="Kiefer A.F."/>
            <person name="Nichols A."/>
            <person name="Cepeda A.J."/>
            <person name="Yan W."/>
            <person name="Fan B."/>
            <person name="Jiang Y."/>
            <person name="Adhikari A."/>
            <person name="Zheng C.-J."/>
            <person name="Schuster L."/>
            <person name="Cowan T.M."/>
            <person name="Smanski M.J."/>
            <person name="Chevrette M.G."/>
            <person name="De Carvalho L.P.S."/>
            <person name="Shen B."/>
        </authorList>
    </citation>
    <scope>NUCLEOTIDE SEQUENCE [LARGE SCALE GENOMIC DNA]</scope>
    <source>
        <strain evidence="2 3">NPDC052347</strain>
    </source>
</reference>
<sequence length="351" mass="36546">MTARVVRQRTSRVRTTAARTAVALTAGLLLAGTAGPAQAAPAAGTALPRTNCGAPAAGARTDAAQAPSTAPVGKAAQKLSFKVASQLPIGLWSPATLTLRTPLDKGTVRLDVSSRGFSTDSVTVQRYEPGSHRWVDLNTKPGGGSWPTHGVFSFPLTARASAARPYTVALRLQDLDRPGTLTVAPSVKDGHGHTYRAPARTATATRPQVTVAGWQKGTVLTRGGAAHPFSVTVKNTTNRAYPALTAGWYAFGEAKGKALTTKDLVLQQYRAGQGWRTVPLQANGCDPGLGAVLKAGDRPLAPGRSAVLRLRLSVAATAPREVTNADSGIAVSTGDQSFYSRQLPFAIRARG</sequence>
<keyword evidence="1" id="KW-0732">Signal</keyword>